<dbReference type="InterPro" id="IPR024311">
    <property type="entry name" value="Lipocalin-like"/>
</dbReference>
<name>A0A9D1GMC0_9BACT</name>
<sequence length="165" mass="18209">MKKLICLAAAALACIAALSSCGWKVAPDAAARYELLQGTWESVHVEGHDYSTDAGTGESIYHADFDEDIPGPSHERYMKMRLDRNNMVTVLEMGDPEDLTLPASFSYTFDGSRLGGVVFSGDYADYMNIISIDGDSMVLELVDKGQDEETMDDCLERMTFSRVNE</sequence>
<proteinExistence type="predicted"/>
<keyword evidence="1" id="KW-0732">Signal</keyword>
<accession>A0A9D1GMC0</accession>
<evidence type="ECO:0000313" key="4">
    <source>
        <dbReference type="Proteomes" id="UP000886881"/>
    </source>
</evidence>
<dbReference type="EMBL" id="DVLC01000035">
    <property type="protein sequence ID" value="HIT46588.1"/>
    <property type="molecule type" value="Genomic_DNA"/>
</dbReference>
<comment type="caution">
    <text evidence="3">The sequence shown here is derived from an EMBL/GenBank/DDBJ whole genome shotgun (WGS) entry which is preliminary data.</text>
</comment>
<dbReference type="PROSITE" id="PS51257">
    <property type="entry name" value="PROKAR_LIPOPROTEIN"/>
    <property type="match status" value="1"/>
</dbReference>
<evidence type="ECO:0000256" key="1">
    <source>
        <dbReference type="SAM" id="SignalP"/>
    </source>
</evidence>
<feature type="chain" id="PRO_5038350168" evidence="1">
    <location>
        <begin position="20"/>
        <end position="165"/>
    </location>
</feature>
<feature type="domain" description="Lipocalin-like" evidence="2">
    <location>
        <begin position="36"/>
        <end position="139"/>
    </location>
</feature>
<dbReference type="AlphaFoldDB" id="A0A9D1GMC0"/>
<reference evidence="3" key="2">
    <citation type="journal article" date="2021" name="PeerJ">
        <title>Extensive microbial diversity within the chicken gut microbiome revealed by metagenomics and culture.</title>
        <authorList>
            <person name="Gilroy R."/>
            <person name="Ravi A."/>
            <person name="Getino M."/>
            <person name="Pursley I."/>
            <person name="Horton D.L."/>
            <person name="Alikhan N.F."/>
            <person name="Baker D."/>
            <person name="Gharbi K."/>
            <person name="Hall N."/>
            <person name="Watson M."/>
            <person name="Adriaenssens E.M."/>
            <person name="Foster-Nyarko E."/>
            <person name="Jarju S."/>
            <person name="Secka A."/>
            <person name="Antonio M."/>
            <person name="Oren A."/>
            <person name="Chaudhuri R.R."/>
            <person name="La Ragione R."/>
            <person name="Hildebrand F."/>
            <person name="Pallen M.J."/>
        </authorList>
    </citation>
    <scope>NUCLEOTIDE SEQUENCE</scope>
    <source>
        <strain evidence="3">ChiHecec2B26-709</strain>
    </source>
</reference>
<gene>
    <name evidence="3" type="ORF">IAC35_01870</name>
</gene>
<organism evidence="3 4">
    <name type="scientific">Candidatus Cryptobacteroides merdipullorum</name>
    <dbReference type="NCBI Taxonomy" id="2840771"/>
    <lineage>
        <taxon>Bacteria</taxon>
        <taxon>Pseudomonadati</taxon>
        <taxon>Bacteroidota</taxon>
        <taxon>Bacteroidia</taxon>
        <taxon>Bacteroidales</taxon>
        <taxon>Candidatus Cryptobacteroides</taxon>
    </lineage>
</organism>
<dbReference type="Pfam" id="PF13648">
    <property type="entry name" value="Lipocalin_4"/>
    <property type="match status" value="1"/>
</dbReference>
<evidence type="ECO:0000313" key="3">
    <source>
        <dbReference type="EMBL" id="HIT46588.1"/>
    </source>
</evidence>
<evidence type="ECO:0000259" key="2">
    <source>
        <dbReference type="Pfam" id="PF13648"/>
    </source>
</evidence>
<reference evidence="3" key="1">
    <citation type="submission" date="2020-10" db="EMBL/GenBank/DDBJ databases">
        <authorList>
            <person name="Gilroy R."/>
        </authorList>
    </citation>
    <scope>NUCLEOTIDE SEQUENCE</scope>
    <source>
        <strain evidence="3">ChiHecec2B26-709</strain>
    </source>
</reference>
<protein>
    <submittedName>
        <fullName evidence="3">Lipocalin family protein</fullName>
    </submittedName>
</protein>
<dbReference type="Proteomes" id="UP000886881">
    <property type="component" value="Unassembled WGS sequence"/>
</dbReference>
<feature type="signal peptide" evidence="1">
    <location>
        <begin position="1"/>
        <end position="19"/>
    </location>
</feature>